<dbReference type="GO" id="GO:0000981">
    <property type="term" value="F:DNA-binding transcription factor activity, RNA polymerase II-specific"/>
    <property type="evidence" value="ECO:0007669"/>
    <property type="project" value="InterPro"/>
</dbReference>
<dbReference type="InterPro" id="IPR017970">
    <property type="entry name" value="Homeobox_CS"/>
</dbReference>
<dbReference type="InterPro" id="IPR050877">
    <property type="entry name" value="EMX-VAX-Noto_Homeobox_TFs"/>
</dbReference>
<dbReference type="GO" id="GO:0030182">
    <property type="term" value="P:neuron differentiation"/>
    <property type="evidence" value="ECO:0007669"/>
    <property type="project" value="TreeGrafter"/>
</dbReference>
<dbReference type="GO" id="GO:0000978">
    <property type="term" value="F:RNA polymerase II cis-regulatory region sequence-specific DNA binding"/>
    <property type="evidence" value="ECO:0007669"/>
    <property type="project" value="TreeGrafter"/>
</dbReference>
<evidence type="ECO:0000256" key="7">
    <source>
        <dbReference type="SAM" id="MobiDB-lite"/>
    </source>
</evidence>
<dbReference type="AlphaFoldDB" id="A0A0N8D8Q7"/>
<keyword evidence="9" id="KW-1185">Reference proteome</keyword>
<keyword evidence="2 5" id="KW-0238">DNA-binding</keyword>
<dbReference type="PROSITE" id="PS50071">
    <property type="entry name" value="HOMEOBOX_2"/>
    <property type="match status" value="1"/>
</dbReference>
<dbReference type="GO" id="GO:0007420">
    <property type="term" value="P:brain development"/>
    <property type="evidence" value="ECO:0007669"/>
    <property type="project" value="TreeGrafter"/>
</dbReference>
<evidence type="ECO:0000313" key="8">
    <source>
        <dbReference type="EMBL" id="KZS17460.1"/>
    </source>
</evidence>
<dbReference type="Gene3D" id="1.10.10.60">
    <property type="entry name" value="Homeodomain-like"/>
    <property type="match status" value="1"/>
</dbReference>
<comment type="subcellular location">
    <subcellularLocation>
        <location evidence="1 5 6">Nucleus</location>
    </subcellularLocation>
</comment>
<dbReference type="SMART" id="SM00389">
    <property type="entry name" value="HOX"/>
    <property type="match status" value="1"/>
</dbReference>
<protein>
    <submittedName>
        <fullName evidence="8">BarH 1 homeobox-like protein</fullName>
    </submittedName>
</protein>
<feature type="region of interest" description="Disordered" evidence="7">
    <location>
        <begin position="335"/>
        <end position="371"/>
    </location>
</feature>
<evidence type="ECO:0000256" key="5">
    <source>
        <dbReference type="PROSITE-ProRule" id="PRU00108"/>
    </source>
</evidence>
<accession>A0A0N8D8Q7</accession>
<dbReference type="GO" id="GO:0005634">
    <property type="term" value="C:nucleus"/>
    <property type="evidence" value="ECO:0007669"/>
    <property type="project" value="UniProtKB-SubCell"/>
</dbReference>
<feature type="region of interest" description="Disordered" evidence="7">
    <location>
        <begin position="123"/>
        <end position="174"/>
    </location>
</feature>
<evidence type="ECO:0000313" key="9">
    <source>
        <dbReference type="Proteomes" id="UP000076858"/>
    </source>
</evidence>
<dbReference type="InterPro" id="IPR009057">
    <property type="entry name" value="Homeodomain-like_sf"/>
</dbReference>
<evidence type="ECO:0000256" key="4">
    <source>
        <dbReference type="ARBA" id="ARBA00023242"/>
    </source>
</evidence>
<evidence type="ECO:0000256" key="1">
    <source>
        <dbReference type="ARBA" id="ARBA00004123"/>
    </source>
</evidence>
<dbReference type="PANTHER" id="PTHR24339">
    <property type="entry name" value="HOMEOBOX PROTEIN EMX-RELATED"/>
    <property type="match status" value="1"/>
</dbReference>
<reference evidence="8 9" key="1">
    <citation type="submission" date="2016-03" db="EMBL/GenBank/DDBJ databases">
        <title>EvidentialGene: Evidence-directed Construction of Genes on Genomes.</title>
        <authorList>
            <person name="Gilbert D.G."/>
            <person name="Choi J.-H."/>
            <person name="Mockaitis K."/>
            <person name="Colbourne J."/>
            <person name="Pfrender M."/>
        </authorList>
    </citation>
    <scope>NUCLEOTIDE SEQUENCE [LARGE SCALE GENOMIC DNA]</scope>
    <source>
        <strain evidence="8 9">Xinb3</strain>
        <tissue evidence="8">Complete organism</tissue>
    </source>
</reference>
<sequence>MDGRFQHQSDSFSIANLLSMQPKHNQPQHRIIHPDPLLHLRKLTSHPEGTAVTAAETNALLALHHQHYHHHHPNVSSAPPFFCNSPAIPSTSSHPPMTSSATTNASEGFNIKVEEAMMMMSTDHHRHHQNGGAMEAPTSGESALPNEPTSIDSGDSDDGQTGSSGEERKKRPRTAFSAVQIKALESEFERNKYLSVSKRMQLSKQLKLTETQIKIWFQNRRTKWKRKYTNDLEMLAQQYYSSLGILAPRPLFIGDRLWFLNPSGNYVASAGPPPPPPNLYHPRPSSMMDPMIHLANMSGMSHPSPAFEPQSLGSNNGAVSGAQFSPTWAPPMLRVATQQQQLGIDSAAGSPVDPISLSFTPSPEDIQPKDV</sequence>
<dbReference type="SUPFAM" id="SSF46689">
    <property type="entry name" value="Homeodomain-like"/>
    <property type="match status" value="1"/>
</dbReference>
<evidence type="ECO:0000256" key="2">
    <source>
        <dbReference type="ARBA" id="ARBA00023125"/>
    </source>
</evidence>
<evidence type="ECO:0000256" key="6">
    <source>
        <dbReference type="RuleBase" id="RU000682"/>
    </source>
</evidence>
<dbReference type="CDD" id="cd00086">
    <property type="entry name" value="homeodomain"/>
    <property type="match status" value="1"/>
</dbReference>
<dbReference type="PANTHER" id="PTHR24339:SF30">
    <property type="entry name" value="LATERAL MUSCLES SCARCER, ISOFORM B"/>
    <property type="match status" value="1"/>
</dbReference>
<evidence type="ECO:0000256" key="3">
    <source>
        <dbReference type="ARBA" id="ARBA00023155"/>
    </source>
</evidence>
<name>A0A0N8D8Q7_9CRUS</name>
<dbReference type="PROSITE" id="PS00027">
    <property type="entry name" value="HOMEOBOX_1"/>
    <property type="match status" value="1"/>
</dbReference>
<dbReference type="Proteomes" id="UP000076858">
    <property type="component" value="Unassembled WGS sequence"/>
</dbReference>
<dbReference type="OrthoDB" id="6159439at2759"/>
<comment type="caution">
    <text evidence="8">The sequence shown here is derived from an EMBL/GenBank/DDBJ whole genome shotgun (WGS) entry which is preliminary data.</text>
</comment>
<keyword evidence="4 5" id="KW-0539">Nucleus</keyword>
<dbReference type="Pfam" id="PF00046">
    <property type="entry name" value="Homeodomain"/>
    <property type="match status" value="1"/>
</dbReference>
<organism evidence="8 9">
    <name type="scientific">Daphnia magna</name>
    <dbReference type="NCBI Taxonomy" id="35525"/>
    <lineage>
        <taxon>Eukaryota</taxon>
        <taxon>Metazoa</taxon>
        <taxon>Ecdysozoa</taxon>
        <taxon>Arthropoda</taxon>
        <taxon>Crustacea</taxon>
        <taxon>Branchiopoda</taxon>
        <taxon>Diplostraca</taxon>
        <taxon>Cladocera</taxon>
        <taxon>Anomopoda</taxon>
        <taxon>Daphniidae</taxon>
        <taxon>Daphnia</taxon>
    </lineage>
</organism>
<dbReference type="InterPro" id="IPR020479">
    <property type="entry name" value="HD_metazoa"/>
</dbReference>
<dbReference type="PRINTS" id="PR00024">
    <property type="entry name" value="HOMEOBOX"/>
</dbReference>
<dbReference type="EMBL" id="LRGB01000626">
    <property type="protein sequence ID" value="KZS17460.1"/>
    <property type="molecule type" value="Genomic_DNA"/>
</dbReference>
<keyword evidence="3 5" id="KW-0371">Homeobox</keyword>
<dbReference type="STRING" id="35525.A0A0N8D8Q7"/>
<gene>
    <name evidence="8" type="ORF">APZ42_016317</name>
</gene>
<dbReference type="InterPro" id="IPR001356">
    <property type="entry name" value="HD"/>
</dbReference>
<proteinExistence type="predicted"/>
<feature type="DNA-binding region" description="Homeobox" evidence="5">
    <location>
        <begin position="169"/>
        <end position="228"/>
    </location>
</feature>